<sequence>MTCCDIVQLVLVVKYLFLFIMDPAIPRTSKGYVGSQTVQNVLNFESDSSSDEYIAGDSDVSISASDDESSDAEVTAQRPLWSISSAGMRPIEFRREEGLLVPLPGEGMPIDYFNLMLDEVLLENICNYTNENATNEFFKPTVTPKSRIHSWRELKVPELKIFLGLLFHTGTIQMNRIQDYWKKDPLFNINIFSKFMGRDRFLSILRYLYFYKPPNVPIPNETRDPLAKISNIIDYFNNKMLSIYSPQRELLLDEAMVLWRGRLRFRQYIKGKGHKYGMKLYTLTEPHGLILKFCVYGRSEDVLAETGHTEKVVLYLLKEHLNKGHAIYMDDYYNSVVLASILLSKKTYCTGPLCMTRKFCPPEVKTQLLPKGQTLARYADGVMIGKWRDRRYVSYISTEHENEMVEFVDRRGHSVKKPLPIVKYNAFMKGVDRSDQLMSYYPCEQKSIRWYKKLFVHILQMILLNSHVLYNKYSMKKMSFYEFRLGVIRSLLPPIVPKIESPAQKRLRLATTHKAEKITDNRRSESQGNRLKRKKCRVCFKNGKKTATSAFYCPECPDKPGLCVNPCFDIYHNNL</sequence>
<reference evidence="4" key="1">
    <citation type="submission" date="2015-12" db="EMBL/GenBank/DDBJ databases">
        <title>De novo transcriptome assembly of four potential Pierce s Disease insect vectors from Arizona vineyards.</title>
        <authorList>
            <person name="Tassone E.E."/>
        </authorList>
    </citation>
    <scope>NUCLEOTIDE SEQUENCE</scope>
</reference>
<dbReference type="InterPro" id="IPR032718">
    <property type="entry name" value="PGBD4_Znf_C"/>
</dbReference>
<evidence type="ECO:0000313" key="4">
    <source>
        <dbReference type="EMBL" id="JAS24376.1"/>
    </source>
</evidence>
<feature type="domain" description="PiggyBac transposable element-derived protein 4 C-terminal zinc-finger" evidence="1">
    <location>
        <begin position="531"/>
        <end position="572"/>
    </location>
</feature>
<evidence type="ECO:0000313" key="3">
    <source>
        <dbReference type="EMBL" id="JAS07386.1"/>
    </source>
</evidence>
<proteinExistence type="predicted"/>
<gene>
    <name evidence="4" type="ORF">g.39459</name>
    <name evidence="3" type="ORF">g.39461</name>
</gene>
<dbReference type="EMBL" id="GEDC01029912">
    <property type="protein sequence ID" value="JAS07386.1"/>
    <property type="molecule type" value="Transcribed_RNA"/>
</dbReference>
<evidence type="ECO:0000259" key="2">
    <source>
        <dbReference type="Pfam" id="PF13843"/>
    </source>
</evidence>
<dbReference type="PANTHER" id="PTHR46599:SF3">
    <property type="entry name" value="PIGGYBAC TRANSPOSABLE ELEMENT-DERIVED PROTEIN 4"/>
    <property type="match status" value="1"/>
</dbReference>
<feature type="domain" description="PiggyBac transposable element-derived protein" evidence="2">
    <location>
        <begin position="109"/>
        <end position="467"/>
    </location>
</feature>
<protein>
    <submittedName>
        <fullName evidence="4">Uncharacterized protein</fullName>
    </submittedName>
</protein>
<dbReference type="EMBL" id="GEDC01012922">
    <property type="protein sequence ID" value="JAS24376.1"/>
    <property type="molecule type" value="Transcribed_RNA"/>
</dbReference>
<dbReference type="PANTHER" id="PTHR46599">
    <property type="entry name" value="PIGGYBAC TRANSPOSABLE ELEMENT-DERIVED PROTEIN 4"/>
    <property type="match status" value="1"/>
</dbReference>
<dbReference type="InterPro" id="IPR029526">
    <property type="entry name" value="PGBD"/>
</dbReference>
<evidence type="ECO:0000259" key="1">
    <source>
        <dbReference type="Pfam" id="PF13842"/>
    </source>
</evidence>
<name>A0A1B6DFG4_9HEMI</name>
<accession>A0A1B6DFG4</accession>
<dbReference type="Pfam" id="PF13843">
    <property type="entry name" value="DDE_Tnp_1_7"/>
    <property type="match status" value="1"/>
</dbReference>
<organism evidence="4">
    <name type="scientific">Clastoptera arizonana</name>
    <name type="common">Arizona spittle bug</name>
    <dbReference type="NCBI Taxonomy" id="38151"/>
    <lineage>
        <taxon>Eukaryota</taxon>
        <taxon>Metazoa</taxon>
        <taxon>Ecdysozoa</taxon>
        <taxon>Arthropoda</taxon>
        <taxon>Hexapoda</taxon>
        <taxon>Insecta</taxon>
        <taxon>Pterygota</taxon>
        <taxon>Neoptera</taxon>
        <taxon>Paraneoptera</taxon>
        <taxon>Hemiptera</taxon>
        <taxon>Auchenorrhyncha</taxon>
        <taxon>Cercopoidea</taxon>
        <taxon>Clastopteridae</taxon>
        <taxon>Clastoptera</taxon>
    </lineage>
</organism>
<dbReference type="AlphaFoldDB" id="A0A1B6DFG4"/>
<dbReference type="Pfam" id="PF13842">
    <property type="entry name" value="zf-Tnp_2"/>
    <property type="match status" value="1"/>
</dbReference>